<name>R1GZ90_9GAMM</name>
<dbReference type="InterPro" id="IPR006145">
    <property type="entry name" value="PsdUridine_synth_RsuA/RluA"/>
</dbReference>
<dbReference type="GO" id="GO:0008033">
    <property type="term" value="P:tRNA processing"/>
    <property type="evidence" value="ECO:0007669"/>
    <property type="project" value="UniProtKB-KW"/>
</dbReference>
<dbReference type="AlphaFoldDB" id="R1GZ90"/>
<evidence type="ECO:0000256" key="4">
    <source>
        <dbReference type="ARBA" id="ARBA00037670"/>
    </source>
</evidence>
<proteinExistence type="predicted"/>
<dbReference type="GO" id="GO:0003723">
    <property type="term" value="F:RNA binding"/>
    <property type="evidence" value="ECO:0007669"/>
    <property type="project" value="InterPro"/>
</dbReference>
<dbReference type="InterPro" id="IPR020103">
    <property type="entry name" value="PsdUridine_synth_cat_dom_sf"/>
</dbReference>
<dbReference type="EMBL" id="AQGQ01000004">
    <property type="protein sequence ID" value="EOD56790.1"/>
    <property type="molecule type" value="Genomic_DNA"/>
</dbReference>
<comment type="catalytic activity">
    <reaction evidence="3">
        <text>uridine(65) in tRNA = pseudouridine(65) in tRNA</text>
        <dbReference type="Rhea" id="RHEA:42536"/>
        <dbReference type="Rhea" id="RHEA-COMP:10103"/>
        <dbReference type="Rhea" id="RHEA-COMP:10104"/>
        <dbReference type="ChEBI" id="CHEBI:65314"/>
        <dbReference type="ChEBI" id="CHEBI:65315"/>
        <dbReference type="EC" id="5.4.99.26"/>
    </reaction>
</comment>
<dbReference type="GO" id="GO:0160149">
    <property type="term" value="F:tRNA pseudouridine(65) synthase activity"/>
    <property type="evidence" value="ECO:0007669"/>
    <property type="project" value="UniProtKB-EC"/>
</dbReference>
<feature type="region of interest" description="Disordered" evidence="10">
    <location>
        <begin position="1"/>
        <end position="34"/>
    </location>
</feature>
<dbReference type="PANTHER" id="PTHR21600">
    <property type="entry name" value="MITOCHONDRIAL RNA PSEUDOURIDINE SYNTHASE"/>
    <property type="match status" value="1"/>
</dbReference>
<dbReference type="EC" id="5.4.99.26" evidence="5"/>
<dbReference type="Pfam" id="PF00849">
    <property type="entry name" value="PseudoU_synth_2"/>
    <property type="match status" value="1"/>
</dbReference>
<comment type="caution">
    <text evidence="12">The sequence shown here is derived from an EMBL/GenBank/DDBJ whole genome shotgun (WGS) entry which is preliminary data.</text>
</comment>
<evidence type="ECO:0000256" key="6">
    <source>
        <dbReference type="ARBA" id="ARBA00040675"/>
    </source>
</evidence>
<dbReference type="PROSITE" id="PS01129">
    <property type="entry name" value="PSI_RLU"/>
    <property type="match status" value="1"/>
</dbReference>
<dbReference type="SUPFAM" id="SSF55120">
    <property type="entry name" value="Pseudouridine synthase"/>
    <property type="match status" value="1"/>
</dbReference>
<dbReference type="NCBIfam" id="NF008321">
    <property type="entry name" value="PRK11112.1"/>
    <property type="match status" value="1"/>
</dbReference>
<dbReference type="Proteomes" id="UP000013526">
    <property type="component" value="Unassembled WGS sequence"/>
</dbReference>
<dbReference type="GO" id="GO:0000455">
    <property type="term" value="P:enzyme-directed rRNA pseudouridine synthesis"/>
    <property type="evidence" value="ECO:0007669"/>
    <property type="project" value="TreeGrafter"/>
</dbReference>
<evidence type="ECO:0000256" key="1">
    <source>
        <dbReference type="ARBA" id="ARBA00022694"/>
    </source>
</evidence>
<keyword evidence="2" id="KW-0413">Isomerase</keyword>
<evidence type="ECO:0000256" key="2">
    <source>
        <dbReference type="ARBA" id="ARBA00023235"/>
    </source>
</evidence>
<keyword evidence="1" id="KW-0819">tRNA processing</keyword>
<reference evidence="12 13" key="1">
    <citation type="journal article" date="2013" name="Genome Announc.">
        <title>Draft Genome Sequence of Aeromonas molluscorum Strain 848TT, Isolated from Bivalve Molluscs.</title>
        <authorList>
            <person name="Spataro N."/>
            <person name="Farfan M."/>
            <person name="Albarral V."/>
            <person name="Sanglas A."/>
            <person name="Loren J.G."/>
            <person name="Fuste M.C."/>
            <person name="Bosch E."/>
        </authorList>
    </citation>
    <scope>NUCLEOTIDE SEQUENCE [LARGE SCALE GENOMIC DNA]</scope>
    <source>
        <strain evidence="12 13">848</strain>
    </source>
</reference>
<evidence type="ECO:0000256" key="10">
    <source>
        <dbReference type="SAM" id="MobiDB-lite"/>
    </source>
</evidence>
<accession>R1GZ90</accession>
<dbReference type="InterPro" id="IPR006224">
    <property type="entry name" value="PsdUridine_synth_RluA-like_CS"/>
</dbReference>
<comment type="function">
    <text evidence="4">Responsible for synthesis of pseudouridine from uracil-65 in transfer RNAs.</text>
</comment>
<evidence type="ECO:0000256" key="9">
    <source>
        <dbReference type="ARBA" id="ARBA00043049"/>
    </source>
</evidence>
<evidence type="ECO:0000259" key="11">
    <source>
        <dbReference type="Pfam" id="PF00849"/>
    </source>
</evidence>
<evidence type="ECO:0000256" key="3">
    <source>
        <dbReference type="ARBA" id="ARBA00036607"/>
    </source>
</evidence>
<evidence type="ECO:0000256" key="8">
    <source>
        <dbReference type="ARBA" id="ARBA00041975"/>
    </source>
</evidence>
<dbReference type="PANTHER" id="PTHR21600:SF56">
    <property type="entry name" value="TRNA PSEUDOURIDINE SYNTHASE C"/>
    <property type="match status" value="1"/>
</dbReference>
<dbReference type="Gene3D" id="3.30.2350.10">
    <property type="entry name" value="Pseudouridine synthase"/>
    <property type="match status" value="1"/>
</dbReference>
<gene>
    <name evidence="12" type="ORF">G113_01594</name>
</gene>
<dbReference type="InterPro" id="IPR050188">
    <property type="entry name" value="RluA_PseudoU_synthase"/>
</dbReference>
<feature type="domain" description="Pseudouridine synthase RsuA/RluA-like" evidence="11">
    <location>
        <begin position="51"/>
        <end position="212"/>
    </location>
</feature>
<dbReference type="PATRIC" id="fig|1268236.3.peg.318"/>
<evidence type="ECO:0000313" key="13">
    <source>
        <dbReference type="Proteomes" id="UP000013526"/>
    </source>
</evidence>
<evidence type="ECO:0000313" key="12">
    <source>
        <dbReference type="EMBL" id="EOD56790.1"/>
    </source>
</evidence>
<evidence type="ECO:0000256" key="7">
    <source>
        <dbReference type="ARBA" id="ARBA00041803"/>
    </source>
</evidence>
<organism evidence="12 13">
    <name type="scientific">Aeromonas molluscorum 848</name>
    <dbReference type="NCBI Taxonomy" id="1268236"/>
    <lineage>
        <taxon>Bacteria</taxon>
        <taxon>Pseudomonadati</taxon>
        <taxon>Pseudomonadota</taxon>
        <taxon>Gammaproteobacteria</taxon>
        <taxon>Aeromonadales</taxon>
        <taxon>Aeromonadaceae</taxon>
        <taxon>Aeromonas</taxon>
    </lineage>
</organism>
<sequence length="285" mass="32428">MSHLSSLADELRSAGQEDGAMHAPSSQESLPADEPQMDELKPTLLYQDDWLVAVNKPSGLLVHRSWLEKGETRFAMQMTRDLIGGRHVYPVHRLDRPTSGVLLFALNPEVARSLTEAFSERRVHKEYLALVRGWAPEQGVIDYPLKEQLDKIADALAARDKPAQEAVTSFRRLHQVELPHAVSKQHATSRYSLVRLFPHTGRKHQLRRHMEHLFHPMVGDTTHGDGRHNRFFRAHFGCQRLLLVARTLSFEHPVLKVPMRIQAPLGDELLTLFGKLGWPASESDY</sequence>
<dbReference type="CDD" id="cd02563">
    <property type="entry name" value="PseudoU_synth_TruC"/>
    <property type="match status" value="1"/>
</dbReference>
<keyword evidence="13" id="KW-1185">Reference proteome</keyword>
<evidence type="ECO:0000256" key="5">
    <source>
        <dbReference type="ARBA" id="ARBA00038943"/>
    </source>
</evidence>
<protein>
    <recommendedName>
        <fullName evidence="6">tRNA pseudouridine synthase C</fullName>
        <ecNumber evidence="5">5.4.99.26</ecNumber>
    </recommendedName>
    <alternativeName>
        <fullName evidence="8">tRNA pseudouridine(65) synthase</fullName>
    </alternativeName>
    <alternativeName>
        <fullName evidence="9">tRNA pseudouridylate synthase C</fullName>
    </alternativeName>
    <alternativeName>
        <fullName evidence="7">tRNA-uridine isomerase C</fullName>
    </alternativeName>
</protein>